<keyword evidence="3 7" id="KW-0812">Transmembrane</keyword>
<feature type="transmembrane region" description="Helical" evidence="7">
    <location>
        <begin position="735"/>
        <end position="758"/>
    </location>
</feature>
<feature type="transmembrane region" description="Helical" evidence="7">
    <location>
        <begin position="318"/>
        <end position="340"/>
    </location>
</feature>
<evidence type="ECO:0000313" key="11">
    <source>
        <dbReference type="Proteomes" id="UP000186905"/>
    </source>
</evidence>
<evidence type="ECO:0000256" key="4">
    <source>
        <dbReference type="ARBA" id="ARBA00022989"/>
    </source>
</evidence>
<reference evidence="10 11" key="1">
    <citation type="submission" date="2016-09" db="EMBL/GenBank/DDBJ databases">
        <title>Photobacterium proteolyticum sp. nov. a protease producing bacterium isolated from ocean sediments of Laizhou Bay.</title>
        <authorList>
            <person name="Li Y."/>
        </authorList>
    </citation>
    <scope>NUCLEOTIDE SEQUENCE [LARGE SCALE GENOMIC DNA]</scope>
    <source>
        <strain evidence="10 11">13-12</strain>
    </source>
</reference>
<organism evidence="10 11">
    <name type="scientific">Photobacterium proteolyticum</name>
    <dbReference type="NCBI Taxonomy" id="1903952"/>
    <lineage>
        <taxon>Bacteria</taxon>
        <taxon>Pseudomonadati</taxon>
        <taxon>Pseudomonadota</taxon>
        <taxon>Gammaproteobacteria</taxon>
        <taxon>Vibrionales</taxon>
        <taxon>Vibrionaceae</taxon>
        <taxon>Photobacterium</taxon>
    </lineage>
</organism>
<protein>
    <recommendedName>
        <fullName evidence="12">ABC transporter permease</fullName>
    </recommendedName>
</protein>
<evidence type="ECO:0000256" key="6">
    <source>
        <dbReference type="ARBA" id="ARBA00038076"/>
    </source>
</evidence>
<evidence type="ECO:0000259" key="8">
    <source>
        <dbReference type="Pfam" id="PF02687"/>
    </source>
</evidence>
<dbReference type="AlphaFoldDB" id="A0A1Q9GFI9"/>
<dbReference type="Proteomes" id="UP000186905">
    <property type="component" value="Unassembled WGS sequence"/>
</dbReference>
<dbReference type="EMBL" id="MJIL01000088">
    <property type="protein sequence ID" value="OLQ73172.1"/>
    <property type="molecule type" value="Genomic_DNA"/>
</dbReference>
<dbReference type="OrthoDB" id="9770036at2"/>
<dbReference type="InterPro" id="IPR025857">
    <property type="entry name" value="MacB_PCD"/>
</dbReference>
<feature type="transmembrane region" description="Helical" evidence="7">
    <location>
        <begin position="368"/>
        <end position="388"/>
    </location>
</feature>
<feature type="transmembrane region" description="Helical" evidence="7">
    <location>
        <begin position="417"/>
        <end position="439"/>
    </location>
</feature>
<evidence type="ECO:0000256" key="7">
    <source>
        <dbReference type="SAM" id="Phobius"/>
    </source>
</evidence>
<feature type="transmembrane region" description="Helical" evidence="7">
    <location>
        <begin position="267"/>
        <end position="290"/>
    </location>
</feature>
<dbReference type="Pfam" id="PF02687">
    <property type="entry name" value="FtsX"/>
    <property type="match status" value="2"/>
</dbReference>
<dbReference type="GO" id="GO:0022857">
    <property type="term" value="F:transmembrane transporter activity"/>
    <property type="evidence" value="ECO:0007669"/>
    <property type="project" value="TreeGrafter"/>
</dbReference>
<comment type="subcellular location">
    <subcellularLocation>
        <location evidence="1">Cell membrane</location>
        <topology evidence="1">Multi-pass membrane protein</topology>
    </subcellularLocation>
</comment>
<proteinExistence type="inferred from homology"/>
<evidence type="ECO:0000313" key="10">
    <source>
        <dbReference type="EMBL" id="OLQ73172.1"/>
    </source>
</evidence>
<dbReference type="Pfam" id="PF12704">
    <property type="entry name" value="MacB_PCD"/>
    <property type="match status" value="2"/>
</dbReference>
<sequence>MWTDFKYALRLLMKAPAFSLFTLLVMTAGLALSIYMYSFINTLALKALPFPDSDQVVVIDQLQNGMRHIGGRIPEADALEIKQRNNAFEDFVLYAYYLANVDVNAKARRNHVIAIEADSFSFTAVKPVLGRVFNTQDMAQGAEQVAVISYTMWQERFARRADAIGEVLYVDGHRKKVVGVMPEGYEFPGTADLWLPVSVKYIKRDSGFTLAGVARLKDGVSIEAANQDVQRIMASLAIKYPETNHGTSAYVDTFQVQAITPQMMPTVWALLGVSVLVLLLASINVGSMLLSKSAERAKEIATRMALGAPRFRLIGQMLWESIIICVISAVFALFIAAWALDLTTSILANASFTKPVYWWDFKLDNDTIVATVVVVLLTIFISGFLPAWKATSRDFNQILRDGSRGATNHYTGRFSRILVSIEVILSVFILIVASMLISYSKNAAETSARFDQDKMLSFNIYMPWEGYVDPGKRYRFLSSVEREIMALPQVRNIALGSSAPGIFSWASTIKAMDTRHELEKVLANTVSTNNNFFESFGIRPLYGRLFDHRDTQESQRVTVISDSLAKQLWPNQSPLGKQIHLVDISDDHVATVIGVISHVDYGSPYLPSSQLGSIYVPNSQFSTLFNYAVIDYDGSSRELLNSIDTIMRELDANVSLAMVMQYERLLDKQIAGMVFGARLFVILGAVALLLAATGIYGVMANSISQRVREIGIRRALGASEGQVILFFIRKSFIQLLIGVTLGLGLALFICYQVLYLFVGSTTTMSLIFILIPCLIAVVIMTATLIPVKRALRLEPAIALREE</sequence>
<evidence type="ECO:0000256" key="1">
    <source>
        <dbReference type="ARBA" id="ARBA00004651"/>
    </source>
</evidence>
<accession>A0A1Q9GFI9</accession>
<keyword evidence="4 7" id="KW-1133">Transmembrane helix</keyword>
<dbReference type="GO" id="GO:0005886">
    <property type="term" value="C:plasma membrane"/>
    <property type="evidence" value="ECO:0007669"/>
    <property type="project" value="UniProtKB-SubCell"/>
</dbReference>
<feature type="domain" description="ABC3 transporter permease C-terminal" evidence="8">
    <location>
        <begin position="273"/>
        <end position="393"/>
    </location>
</feature>
<comment type="similarity">
    <text evidence="6">Belongs to the ABC-4 integral membrane protein family.</text>
</comment>
<evidence type="ECO:0000256" key="3">
    <source>
        <dbReference type="ARBA" id="ARBA00022692"/>
    </source>
</evidence>
<evidence type="ECO:0000256" key="5">
    <source>
        <dbReference type="ARBA" id="ARBA00023136"/>
    </source>
</evidence>
<keyword evidence="5 7" id="KW-0472">Membrane</keyword>
<feature type="domain" description="MacB-like periplasmic core" evidence="9">
    <location>
        <begin position="423"/>
        <end position="659"/>
    </location>
</feature>
<comment type="caution">
    <text evidence="10">The sequence shown here is derived from an EMBL/GenBank/DDBJ whole genome shotgun (WGS) entry which is preliminary data.</text>
</comment>
<gene>
    <name evidence="10" type="ORF">BIT28_25455</name>
</gene>
<feature type="domain" description="ABC3 transporter permease C-terminal" evidence="8">
    <location>
        <begin position="682"/>
        <end position="795"/>
    </location>
</feature>
<feature type="domain" description="MacB-like periplasmic core" evidence="9">
    <location>
        <begin position="19"/>
        <end position="231"/>
    </location>
</feature>
<dbReference type="STRING" id="1903952.BIT28_25455"/>
<feature type="transmembrane region" description="Helical" evidence="7">
    <location>
        <begin position="670"/>
        <end position="698"/>
    </location>
</feature>
<dbReference type="InterPro" id="IPR050250">
    <property type="entry name" value="Macrolide_Exporter_MacB"/>
</dbReference>
<evidence type="ECO:0008006" key="12">
    <source>
        <dbReference type="Google" id="ProtNLM"/>
    </source>
</evidence>
<keyword evidence="2" id="KW-1003">Cell membrane</keyword>
<dbReference type="InterPro" id="IPR003838">
    <property type="entry name" value="ABC3_permease_C"/>
</dbReference>
<evidence type="ECO:0000259" key="9">
    <source>
        <dbReference type="Pfam" id="PF12704"/>
    </source>
</evidence>
<dbReference type="PANTHER" id="PTHR30572:SF4">
    <property type="entry name" value="ABC TRANSPORTER PERMEASE YTRF"/>
    <property type="match status" value="1"/>
</dbReference>
<name>A0A1Q9GFI9_9GAMM</name>
<dbReference type="RefSeq" id="WP_075766638.1">
    <property type="nucleotide sequence ID" value="NZ_MJIL01000088.1"/>
</dbReference>
<feature type="transmembrane region" description="Helical" evidence="7">
    <location>
        <begin position="764"/>
        <end position="785"/>
    </location>
</feature>
<keyword evidence="11" id="KW-1185">Reference proteome</keyword>
<dbReference type="PANTHER" id="PTHR30572">
    <property type="entry name" value="MEMBRANE COMPONENT OF TRANSPORTER-RELATED"/>
    <property type="match status" value="1"/>
</dbReference>
<evidence type="ECO:0000256" key="2">
    <source>
        <dbReference type="ARBA" id="ARBA00022475"/>
    </source>
</evidence>